<dbReference type="EMBL" id="CP038015">
    <property type="protein sequence ID" value="QBP41957.1"/>
    <property type="molecule type" value="Genomic_DNA"/>
</dbReference>
<accession>A0A4P6ZZN9</accession>
<dbReference type="Gene3D" id="3.30.70.100">
    <property type="match status" value="1"/>
</dbReference>
<proteinExistence type="predicted"/>
<dbReference type="InterPro" id="IPR009799">
    <property type="entry name" value="EthD_dom"/>
</dbReference>
<dbReference type="RefSeq" id="WP_134210526.1">
    <property type="nucleotide sequence ID" value="NZ_CP038015.1"/>
</dbReference>
<sequence>MAKMIVIYNEPTNKEGFEAHYHNVHIPLVQKLPFLKNAAVNMVRQTMNTNENFYLIAELEFDSLQEIGQALESQEGKEVAGDIANLMTFLEKPPVITMAE</sequence>
<protein>
    <submittedName>
        <fullName evidence="2">EthD family reductase</fullName>
    </submittedName>
</protein>
<gene>
    <name evidence="2" type="ORF">E2636_12700</name>
</gene>
<dbReference type="GO" id="GO:0016491">
    <property type="term" value="F:oxidoreductase activity"/>
    <property type="evidence" value="ECO:0007669"/>
    <property type="project" value="InterPro"/>
</dbReference>
<feature type="domain" description="EthD" evidence="1">
    <location>
        <begin position="10"/>
        <end position="87"/>
    </location>
</feature>
<evidence type="ECO:0000313" key="2">
    <source>
        <dbReference type="EMBL" id="QBP41957.1"/>
    </source>
</evidence>
<organism evidence="2 3">
    <name type="scientific">Paenisporosarcina antarctica</name>
    <dbReference type="NCBI Taxonomy" id="417367"/>
    <lineage>
        <taxon>Bacteria</taxon>
        <taxon>Bacillati</taxon>
        <taxon>Bacillota</taxon>
        <taxon>Bacilli</taxon>
        <taxon>Bacillales</taxon>
        <taxon>Caryophanaceae</taxon>
        <taxon>Paenisporosarcina</taxon>
    </lineage>
</organism>
<evidence type="ECO:0000259" key="1">
    <source>
        <dbReference type="Pfam" id="PF07110"/>
    </source>
</evidence>
<dbReference type="NCBIfam" id="TIGR02118">
    <property type="entry name" value="EthD family reductase"/>
    <property type="match status" value="1"/>
</dbReference>
<dbReference type="Proteomes" id="UP000294292">
    <property type="component" value="Chromosome"/>
</dbReference>
<dbReference type="AlphaFoldDB" id="A0A4P6ZZN9"/>
<reference evidence="2 3" key="1">
    <citation type="submission" date="2019-03" db="EMBL/GenBank/DDBJ databases">
        <title>Complete genome sequence of Paenisporosarcina antarctica CGMCC 1.6503T.</title>
        <authorList>
            <person name="Rong J.-C."/>
            <person name="Chi N.-Y."/>
            <person name="Zhang Q.-F."/>
        </authorList>
    </citation>
    <scope>NUCLEOTIDE SEQUENCE [LARGE SCALE GENOMIC DNA]</scope>
    <source>
        <strain evidence="2 3">CGMCC 1.6503</strain>
    </source>
</reference>
<dbReference type="Pfam" id="PF07110">
    <property type="entry name" value="EthD"/>
    <property type="match status" value="1"/>
</dbReference>
<dbReference type="InterPro" id="IPR011008">
    <property type="entry name" value="Dimeric_a/b-barrel"/>
</dbReference>
<name>A0A4P6ZZN9_9BACL</name>
<dbReference type="OrthoDB" id="5294870at2"/>
<keyword evidence="3" id="KW-1185">Reference proteome</keyword>
<dbReference type="KEGG" id="panc:E2636_12700"/>
<evidence type="ECO:0000313" key="3">
    <source>
        <dbReference type="Proteomes" id="UP000294292"/>
    </source>
</evidence>
<dbReference type="SUPFAM" id="SSF54909">
    <property type="entry name" value="Dimeric alpha+beta barrel"/>
    <property type="match status" value="1"/>
</dbReference>